<comment type="caution">
    <text evidence="1">The sequence shown here is derived from an EMBL/GenBank/DDBJ whole genome shotgun (WGS) entry which is preliminary data.</text>
</comment>
<evidence type="ECO:0008006" key="2">
    <source>
        <dbReference type="Google" id="ProtNLM"/>
    </source>
</evidence>
<dbReference type="PANTHER" id="PTHR31635:SF196">
    <property type="entry name" value="REVERSE TRANSCRIPTASE DOMAIN-CONTAINING PROTEIN-RELATED"/>
    <property type="match status" value="1"/>
</dbReference>
<sequence length="198" mass="22306">MQLTQWNTASFGDGNTSFFHARATERRQWKEIKKINDANGVEVRHKKGIQKVVLDYFRSIFSSTNPTPEAVEEVLECVEQRVTPAMNDPLTQPFTSEEVFHALKQMHPLKSPGPDEAFSGMIRKAERAGMIQGIAVSRMAPLVSHLLFADDNLIFCQATEEALLCIKDILLSFEQASGLKINLHKSAMVFSRNVNEEQ</sequence>
<dbReference type="AlphaFoldDB" id="A0AAW2VDR0"/>
<dbReference type="EMBL" id="JACGWN010000010">
    <property type="protein sequence ID" value="KAL0427401.1"/>
    <property type="molecule type" value="Genomic_DNA"/>
</dbReference>
<reference evidence="1" key="1">
    <citation type="submission" date="2020-06" db="EMBL/GenBank/DDBJ databases">
        <authorList>
            <person name="Li T."/>
            <person name="Hu X."/>
            <person name="Zhang T."/>
            <person name="Song X."/>
            <person name="Zhang H."/>
            <person name="Dai N."/>
            <person name="Sheng W."/>
            <person name="Hou X."/>
            <person name="Wei L."/>
        </authorList>
    </citation>
    <scope>NUCLEOTIDE SEQUENCE</scope>
    <source>
        <strain evidence="1">KEN1</strain>
        <tissue evidence="1">Leaf</tissue>
    </source>
</reference>
<dbReference type="PANTHER" id="PTHR31635">
    <property type="entry name" value="REVERSE TRANSCRIPTASE DOMAIN-CONTAINING PROTEIN-RELATED"/>
    <property type="match status" value="1"/>
</dbReference>
<gene>
    <name evidence="1" type="ORF">Slati_2914900</name>
</gene>
<reference evidence="1" key="2">
    <citation type="journal article" date="2024" name="Plant">
        <title>Genomic evolution and insights into agronomic trait innovations of Sesamum species.</title>
        <authorList>
            <person name="Miao H."/>
            <person name="Wang L."/>
            <person name="Qu L."/>
            <person name="Liu H."/>
            <person name="Sun Y."/>
            <person name="Le M."/>
            <person name="Wang Q."/>
            <person name="Wei S."/>
            <person name="Zheng Y."/>
            <person name="Lin W."/>
            <person name="Duan Y."/>
            <person name="Cao H."/>
            <person name="Xiong S."/>
            <person name="Wang X."/>
            <person name="Wei L."/>
            <person name="Li C."/>
            <person name="Ma Q."/>
            <person name="Ju M."/>
            <person name="Zhao R."/>
            <person name="Li G."/>
            <person name="Mu C."/>
            <person name="Tian Q."/>
            <person name="Mei H."/>
            <person name="Zhang T."/>
            <person name="Gao T."/>
            <person name="Zhang H."/>
        </authorList>
    </citation>
    <scope>NUCLEOTIDE SEQUENCE</scope>
    <source>
        <strain evidence="1">KEN1</strain>
    </source>
</reference>
<proteinExistence type="predicted"/>
<accession>A0AAW2VDR0</accession>
<organism evidence="1">
    <name type="scientific">Sesamum latifolium</name>
    <dbReference type="NCBI Taxonomy" id="2727402"/>
    <lineage>
        <taxon>Eukaryota</taxon>
        <taxon>Viridiplantae</taxon>
        <taxon>Streptophyta</taxon>
        <taxon>Embryophyta</taxon>
        <taxon>Tracheophyta</taxon>
        <taxon>Spermatophyta</taxon>
        <taxon>Magnoliopsida</taxon>
        <taxon>eudicotyledons</taxon>
        <taxon>Gunneridae</taxon>
        <taxon>Pentapetalae</taxon>
        <taxon>asterids</taxon>
        <taxon>lamiids</taxon>
        <taxon>Lamiales</taxon>
        <taxon>Pedaliaceae</taxon>
        <taxon>Sesamum</taxon>
    </lineage>
</organism>
<protein>
    <recommendedName>
        <fullName evidence="2">Reverse transcriptase domain-containing protein</fullName>
    </recommendedName>
</protein>
<evidence type="ECO:0000313" key="1">
    <source>
        <dbReference type="EMBL" id="KAL0427401.1"/>
    </source>
</evidence>
<name>A0AAW2VDR0_9LAMI</name>